<dbReference type="EMBL" id="RBXL01000002">
    <property type="protein sequence ID" value="RKT38056.1"/>
    <property type="molecule type" value="Genomic_DNA"/>
</dbReference>
<dbReference type="SUPFAM" id="SSF53335">
    <property type="entry name" value="S-adenosyl-L-methionine-dependent methyltransferases"/>
    <property type="match status" value="1"/>
</dbReference>
<dbReference type="Gene3D" id="3.40.50.150">
    <property type="entry name" value="Vaccinia Virus protein VP39"/>
    <property type="match status" value="1"/>
</dbReference>
<dbReference type="PANTHER" id="PTHR43861">
    <property type="entry name" value="TRANS-ACONITATE 2-METHYLTRANSFERASE-RELATED"/>
    <property type="match status" value="1"/>
</dbReference>
<organism evidence="4 5">
    <name type="scientific">Thiocapsa rosea</name>
    <dbReference type="NCBI Taxonomy" id="69360"/>
    <lineage>
        <taxon>Bacteria</taxon>
        <taxon>Pseudomonadati</taxon>
        <taxon>Pseudomonadota</taxon>
        <taxon>Gammaproteobacteria</taxon>
        <taxon>Chromatiales</taxon>
        <taxon>Chromatiaceae</taxon>
        <taxon>Thiocapsa</taxon>
    </lineage>
</organism>
<dbReference type="InterPro" id="IPR029063">
    <property type="entry name" value="SAM-dependent_MTases_sf"/>
</dbReference>
<name>A0A495ULA2_9GAMM</name>
<dbReference type="GO" id="GO:0008168">
    <property type="term" value="F:methyltransferase activity"/>
    <property type="evidence" value="ECO:0007669"/>
    <property type="project" value="UniProtKB-KW"/>
</dbReference>
<dbReference type="PANTHER" id="PTHR43861:SF1">
    <property type="entry name" value="TRANS-ACONITATE 2-METHYLTRANSFERASE"/>
    <property type="match status" value="1"/>
</dbReference>
<evidence type="ECO:0000313" key="4">
    <source>
        <dbReference type="EMBL" id="RKT38056.1"/>
    </source>
</evidence>
<gene>
    <name evidence="4" type="ORF">BDD21_5583</name>
</gene>
<sequence length="257" mass="27624">MTSMLTDDPTLAYYEDQAKSFFAETVDVDMAPLYARFLARVTPGGHILDAGCGSGRDALAFRRLGYAVTAFEASPALALLASEHCGLPVEVRRFQEIDWEDAFDGIWACASLLHIPMVELPEVLGRLGRALKAGGVLYASFKYGAGEREHGGRRFTDLDEMGLAALVEAVPALAVIETWITGDRREGREGERWLNAVVAMGSATHAVPGMSGHPHESSGPGEWDLKTRIAASQATAPSAGFAHDWSIKSGGYQQELG</sequence>
<comment type="caution">
    <text evidence="4">The sequence shown here is derived from an EMBL/GenBank/DDBJ whole genome shotgun (WGS) entry which is preliminary data.</text>
</comment>
<dbReference type="InterPro" id="IPR041698">
    <property type="entry name" value="Methyltransf_25"/>
</dbReference>
<dbReference type="GO" id="GO:0032259">
    <property type="term" value="P:methylation"/>
    <property type="evidence" value="ECO:0007669"/>
    <property type="project" value="UniProtKB-KW"/>
</dbReference>
<reference evidence="4 5" key="1">
    <citation type="submission" date="2018-10" db="EMBL/GenBank/DDBJ databases">
        <title>Genomic Encyclopedia of Archaeal and Bacterial Type Strains, Phase II (KMG-II): from individual species to whole genera.</title>
        <authorList>
            <person name="Goeker M."/>
        </authorList>
    </citation>
    <scope>NUCLEOTIDE SEQUENCE [LARGE SCALE GENOMIC DNA]</scope>
    <source>
        <strain evidence="4 5">DSM 235</strain>
    </source>
</reference>
<evidence type="ECO:0000256" key="1">
    <source>
        <dbReference type="ARBA" id="ARBA00022603"/>
    </source>
</evidence>
<dbReference type="OrthoDB" id="9804086at2"/>
<evidence type="ECO:0000313" key="5">
    <source>
        <dbReference type="Proteomes" id="UP000274556"/>
    </source>
</evidence>
<accession>A0A495ULA2</accession>
<keyword evidence="1 4" id="KW-0489">Methyltransferase</keyword>
<dbReference type="CDD" id="cd02440">
    <property type="entry name" value="AdoMet_MTases"/>
    <property type="match status" value="1"/>
</dbReference>
<evidence type="ECO:0000256" key="2">
    <source>
        <dbReference type="ARBA" id="ARBA00022679"/>
    </source>
</evidence>
<protein>
    <submittedName>
        <fullName evidence="4">Methyltransferase family protein</fullName>
    </submittedName>
</protein>
<dbReference type="RefSeq" id="WP_120800328.1">
    <property type="nucleotide sequence ID" value="NZ_RBXL01000002.1"/>
</dbReference>
<proteinExistence type="predicted"/>
<keyword evidence="2 4" id="KW-0808">Transferase</keyword>
<feature type="domain" description="Methyltransferase" evidence="3">
    <location>
        <begin position="47"/>
        <end position="135"/>
    </location>
</feature>
<dbReference type="AlphaFoldDB" id="A0A495ULA2"/>
<keyword evidence="5" id="KW-1185">Reference proteome</keyword>
<dbReference type="Proteomes" id="UP000274556">
    <property type="component" value="Unassembled WGS sequence"/>
</dbReference>
<evidence type="ECO:0000259" key="3">
    <source>
        <dbReference type="Pfam" id="PF13649"/>
    </source>
</evidence>
<dbReference type="Pfam" id="PF13649">
    <property type="entry name" value="Methyltransf_25"/>
    <property type="match status" value="1"/>
</dbReference>